<dbReference type="Proteomes" id="UP000324209">
    <property type="component" value="Chromosome"/>
</dbReference>
<evidence type="ECO:0000313" key="2">
    <source>
        <dbReference type="Proteomes" id="UP000324209"/>
    </source>
</evidence>
<sequence>MENDKAKAQQFLNRLMQNPSLNGFSALQREDQLLQFFIINEDKLKPTLSSPAYFNGWSWTDIYQIMTDTLYDITNREILPQLESEIFDRTNYAYVNFMKYPPLTKDVKKQLYEALRKLLTVPAGRQSLAGTLTALRSGILKRYVMLGYERQKYIHFEITKVQRLRMPLEEIYHLMKTTMFINSLAILYTPEGVSKQRGNQNLSPAYAEKITKRLGKQIPGLPEPIIRGGINGQLPFQDNPKLETTARISSIFSSRCSQMKEGMTIDRGAAASDQSWFNVARRNYKYYGYDFDMLTEFYNISAENGW</sequence>
<keyword evidence="2" id="KW-1185">Reference proteome</keyword>
<dbReference type="RefSeq" id="WP_149486137.1">
    <property type="nucleotide sequence ID" value="NZ_CP036150.1"/>
</dbReference>
<dbReference type="OrthoDB" id="367317at2"/>
<evidence type="ECO:0000313" key="1">
    <source>
        <dbReference type="EMBL" id="QEN08057.1"/>
    </source>
</evidence>
<reference evidence="1 2" key="1">
    <citation type="submission" date="2019-02" db="EMBL/GenBank/DDBJ databases">
        <title>Complete Genome Sequence and Methylome Analysis of free living Spirochaetas.</title>
        <authorList>
            <person name="Fomenkov A."/>
            <person name="Dubinina G."/>
            <person name="Leshcheva N."/>
            <person name="Mikheeva N."/>
            <person name="Grabovich M."/>
            <person name="Vincze T."/>
            <person name="Roberts R.J."/>
        </authorList>
    </citation>
    <scope>NUCLEOTIDE SEQUENCE [LARGE SCALE GENOMIC DNA]</scope>
    <source>
        <strain evidence="1 2">K2</strain>
    </source>
</reference>
<protein>
    <submittedName>
        <fullName evidence="1">Uncharacterized protein</fullName>
    </submittedName>
</protein>
<name>A0A5C1QKQ6_9SPIO</name>
<dbReference type="AlphaFoldDB" id="A0A5C1QKQ6"/>
<proteinExistence type="predicted"/>
<dbReference type="KEGG" id="ock:EXM22_08685"/>
<organism evidence="1 2">
    <name type="scientific">Oceanispirochaeta crateris</name>
    <dbReference type="NCBI Taxonomy" id="2518645"/>
    <lineage>
        <taxon>Bacteria</taxon>
        <taxon>Pseudomonadati</taxon>
        <taxon>Spirochaetota</taxon>
        <taxon>Spirochaetia</taxon>
        <taxon>Spirochaetales</taxon>
        <taxon>Spirochaetaceae</taxon>
        <taxon>Oceanispirochaeta</taxon>
    </lineage>
</organism>
<gene>
    <name evidence="1" type="ORF">EXM22_08685</name>
</gene>
<accession>A0A5C1QKQ6</accession>
<dbReference type="EMBL" id="CP036150">
    <property type="protein sequence ID" value="QEN08057.1"/>
    <property type="molecule type" value="Genomic_DNA"/>
</dbReference>